<evidence type="ECO:0000259" key="1">
    <source>
        <dbReference type="PROSITE" id="PS51782"/>
    </source>
</evidence>
<reference evidence="2" key="1">
    <citation type="journal article" date="2021" name="Proc. Natl. Acad. Sci. U.S.A.">
        <title>A Catalog of Tens of Thousands of Viruses from Human Metagenomes Reveals Hidden Associations with Chronic Diseases.</title>
        <authorList>
            <person name="Tisza M.J."/>
            <person name="Buck C.B."/>
        </authorList>
    </citation>
    <scope>NUCLEOTIDE SEQUENCE</scope>
    <source>
        <strain evidence="2">CtfJc17</strain>
    </source>
</reference>
<sequence length="96" mass="10904">MIDLNQYLTGASPYDGAVALKYDDGDYSLETIPPSVPYTNNDKQHTVMDGETLQNIAYRYYGDSGKWYLIAEANNILNPFAELEPYKLIRIPMYGN</sequence>
<feature type="domain" description="LysM" evidence="1">
    <location>
        <begin position="43"/>
        <end position="91"/>
    </location>
</feature>
<protein>
    <submittedName>
        <fullName evidence="2">Baseplate wedge protein</fullName>
    </submittedName>
</protein>
<organism evidence="2">
    <name type="scientific">Myoviridae sp. ctfJc17</name>
    <dbReference type="NCBI Taxonomy" id="2827612"/>
    <lineage>
        <taxon>Viruses</taxon>
        <taxon>Duplodnaviria</taxon>
        <taxon>Heunggongvirae</taxon>
        <taxon>Uroviricota</taxon>
        <taxon>Caudoviricetes</taxon>
    </lineage>
</organism>
<proteinExistence type="predicted"/>
<name>A0A8S5LR69_9CAUD</name>
<dbReference type="InterPro" id="IPR036779">
    <property type="entry name" value="LysM_dom_sf"/>
</dbReference>
<evidence type="ECO:0000313" key="2">
    <source>
        <dbReference type="EMBL" id="DAD72446.1"/>
    </source>
</evidence>
<accession>A0A8S5LR69</accession>
<dbReference type="PROSITE" id="PS51782">
    <property type="entry name" value="LYSM"/>
    <property type="match status" value="1"/>
</dbReference>
<dbReference type="Gene3D" id="3.10.350.10">
    <property type="entry name" value="LysM domain"/>
    <property type="match status" value="1"/>
</dbReference>
<dbReference type="EMBL" id="BK015898">
    <property type="protein sequence ID" value="DAD72446.1"/>
    <property type="molecule type" value="Genomic_DNA"/>
</dbReference>
<dbReference type="InterPro" id="IPR018392">
    <property type="entry name" value="LysM"/>
</dbReference>
<dbReference type="CDD" id="cd00118">
    <property type="entry name" value="LysM"/>
    <property type="match status" value="1"/>
</dbReference>